<reference evidence="5" key="2">
    <citation type="submission" date="2018-02" db="UniProtKB">
        <authorList>
            <consortium name="EnsemblPlants"/>
        </authorList>
    </citation>
    <scope>IDENTIFICATION</scope>
    <source>
        <strain evidence="5">Williams 82</strain>
    </source>
</reference>
<evidence type="ECO:0000256" key="2">
    <source>
        <dbReference type="ARBA" id="ARBA00023136"/>
    </source>
</evidence>
<evidence type="ECO:0008006" key="7">
    <source>
        <dbReference type="Google" id="ProtNLM"/>
    </source>
</evidence>
<dbReference type="GO" id="GO:0016020">
    <property type="term" value="C:membrane"/>
    <property type="evidence" value="ECO:0007669"/>
    <property type="project" value="UniProtKB-SubCell"/>
</dbReference>
<dbReference type="PANTHER" id="PTHR31234:SF68">
    <property type="entry name" value="EXPRESSED PROTEIN"/>
    <property type="match status" value="1"/>
</dbReference>
<dbReference type="PANTHER" id="PTHR31234">
    <property type="entry name" value="LATE EMBRYOGENESIS ABUNDANT (LEA) HYDROXYPROLINE-RICH GLYCOPROTEIN FAMILY"/>
    <property type="match status" value="1"/>
</dbReference>
<dbReference type="EnsemblPlants" id="KRH43204">
    <property type="protein sequence ID" value="KRH43204"/>
    <property type="gene ID" value="GLYMA_08G136900"/>
</dbReference>
<organism evidence="4">
    <name type="scientific">Glycine max</name>
    <name type="common">Soybean</name>
    <name type="synonym">Glycine hispida</name>
    <dbReference type="NCBI Taxonomy" id="3847"/>
    <lineage>
        <taxon>Eukaryota</taxon>
        <taxon>Viridiplantae</taxon>
        <taxon>Streptophyta</taxon>
        <taxon>Embryophyta</taxon>
        <taxon>Tracheophyta</taxon>
        <taxon>Spermatophyta</taxon>
        <taxon>Magnoliopsida</taxon>
        <taxon>eudicotyledons</taxon>
        <taxon>Gunneridae</taxon>
        <taxon>Pentapetalae</taxon>
        <taxon>rosids</taxon>
        <taxon>fabids</taxon>
        <taxon>Fabales</taxon>
        <taxon>Fabaceae</taxon>
        <taxon>Papilionoideae</taxon>
        <taxon>50 kb inversion clade</taxon>
        <taxon>NPAAA clade</taxon>
        <taxon>indigoferoid/millettioid clade</taxon>
        <taxon>Phaseoleae</taxon>
        <taxon>Glycine</taxon>
        <taxon>Glycine subgen. Soja</taxon>
    </lineage>
</organism>
<dbReference type="InterPro" id="IPR044839">
    <property type="entry name" value="NDR1-like"/>
</dbReference>
<keyword evidence="3" id="KW-1133">Transmembrane helix</keyword>
<dbReference type="AlphaFoldDB" id="A0A0R0IUI6"/>
<dbReference type="Proteomes" id="UP000008827">
    <property type="component" value="Chromosome 8"/>
</dbReference>
<dbReference type="OrthoDB" id="996955at2759"/>
<evidence type="ECO:0000256" key="3">
    <source>
        <dbReference type="SAM" id="Phobius"/>
    </source>
</evidence>
<keyword evidence="6" id="KW-1185">Reference proteome</keyword>
<gene>
    <name evidence="4" type="ORF">GLYMA_08G136900</name>
</gene>
<dbReference type="GO" id="GO:0098542">
    <property type="term" value="P:defense response to other organism"/>
    <property type="evidence" value="ECO:0007669"/>
    <property type="project" value="InterPro"/>
</dbReference>
<dbReference type="PaxDb" id="3847-GLYMA08G14540.2"/>
<comment type="subcellular location">
    <subcellularLocation>
        <location evidence="1">Membrane</location>
    </subcellularLocation>
</comment>
<evidence type="ECO:0000313" key="6">
    <source>
        <dbReference type="Proteomes" id="UP000008827"/>
    </source>
</evidence>
<dbReference type="Gramene" id="KRH43204">
    <property type="protein sequence ID" value="KRH43204"/>
    <property type="gene ID" value="GLYMA_08G136900"/>
</dbReference>
<keyword evidence="2 3" id="KW-0472">Membrane</keyword>
<feature type="transmembrane region" description="Helical" evidence="3">
    <location>
        <begin position="72"/>
        <end position="97"/>
    </location>
</feature>
<proteinExistence type="predicted"/>
<evidence type="ECO:0000313" key="4">
    <source>
        <dbReference type="EMBL" id="KRH43204.1"/>
    </source>
</evidence>
<keyword evidence="3" id="KW-0812">Transmembrane</keyword>
<sequence length="250" mass="27079">MEGHADHNSAVLPPPPGRHAPAAGTYIVQFPKDQVYRVPPRENALIVEQYRNPATAKKRRGGCCCCCNRRVLITFALVVTTIVAVVGITLATLYFIFSPAGPKFTVSHVAVNRNNKNSQGAAAQYEVSLRARNPNEKLAIQYQEGDVSLLLFDESKVAEGKFPTLEQGGGEASEVKLELTGSSGAFPRGMHGGDAAVDLKLEIKLAIRIRTAGLETWGMSSNVACQFKVSGLGNDTRILSQQCDTKFKQY</sequence>
<dbReference type="EMBL" id="CM000841">
    <property type="protein sequence ID" value="KRH43204.1"/>
    <property type="molecule type" value="Genomic_DNA"/>
</dbReference>
<dbReference type="InParanoid" id="A0A0R0IUI6"/>
<evidence type="ECO:0000313" key="5">
    <source>
        <dbReference type="EnsemblPlants" id="KRH43204"/>
    </source>
</evidence>
<dbReference type="OMA" id="HNDISHY"/>
<protein>
    <recommendedName>
        <fullName evidence="7">Late embryogenesis abundant protein LEA-2 subgroup domain-containing protein</fullName>
    </recommendedName>
</protein>
<accession>A0A0R0IUI6</accession>
<evidence type="ECO:0000256" key="1">
    <source>
        <dbReference type="ARBA" id="ARBA00004370"/>
    </source>
</evidence>
<name>A0A0R0IUI6_SOYBN</name>
<reference evidence="4" key="3">
    <citation type="submission" date="2018-07" db="EMBL/GenBank/DDBJ databases">
        <title>WGS assembly of Glycine max.</title>
        <authorList>
            <person name="Schmutz J."/>
            <person name="Cannon S."/>
            <person name="Schlueter J."/>
            <person name="Ma J."/>
            <person name="Mitros T."/>
            <person name="Nelson W."/>
            <person name="Hyten D."/>
            <person name="Song Q."/>
            <person name="Thelen J."/>
            <person name="Cheng J."/>
            <person name="Xu D."/>
            <person name="Hellsten U."/>
            <person name="May G."/>
            <person name="Yu Y."/>
            <person name="Sakurai T."/>
            <person name="Umezawa T."/>
            <person name="Bhattacharyya M."/>
            <person name="Sandhu D."/>
            <person name="Valliyodan B."/>
            <person name="Lindquist E."/>
            <person name="Peto M."/>
            <person name="Grant D."/>
            <person name="Shu S."/>
            <person name="Goodstein D."/>
            <person name="Barry K."/>
            <person name="Futrell-Griggs M."/>
            <person name="Abernathy B."/>
            <person name="Du J."/>
            <person name="Tian Z."/>
            <person name="Zhu L."/>
            <person name="Gill N."/>
            <person name="Joshi T."/>
            <person name="Libault M."/>
            <person name="Sethuraman A."/>
            <person name="Zhang X."/>
            <person name="Shinozaki K."/>
            <person name="Nguyen H."/>
            <person name="Wing R."/>
            <person name="Cregan P."/>
            <person name="Specht J."/>
            <person name="Grimwood J."/>
            <person name="Rokhsar D."/>
            <person name="Stacey G."/>
            <person name="Shoemaker R."/>
            <person name="Jackson S."/>
        </authorList>
    </citation>
    <scope>NUCLEOTIDE SEQUENCE</scope>
    <source>
        <tissue evidence="4">Callus</tissue>
    </source>
</reference>
<reference evidence="4 5" key="1">
    <citation type="journal article" date="2010" name="Nature">
        <title>Genome sequence of the palaeopolyploid soybean.</title>
        <authorList>
            <person name="Schmutz J."/>
            <person name="Cannon S.B."/>
            <person name="Schlueter J."/>
            <person name="Ma J."/>
            <person name="Mitros T."/>
            <person name="Nelson W."/>
            <person name="Hyten D.L."/>
            <person name="Song Q."/>
            <person name="Thelen J.J."/>
            <person name="Cheng J."/>
            <person name="Xu D."/>
            <person name="Hellsten U."/>
            <person name="May G.D."/>
            <person name="Yu Y."/>
            <person name="Sakurai T."/>
            <person name="Umezawa T."/>
            <person name="Bhattacharyya M.K."/>
            <person name="Sandhu D."/>
            <person name="Valliyodan B."/>
            <person name="Lindquist E."/>
            <person name="Peto M."/>
            <person name="Grant D."/>
            <person name="Shu S."/>
            <person name="Goodstein D."/>
            <person name="Barry K."/>
            <person name="Futrell-Griggs M."/>
            <person name="Abernathy B."/>
            <person name="Du J."/>
            <person name="Tian Z."/>
            <person name="Zhu L."/>
            <person name="Gill N."/>
            <person name="Joshi T."/>
            <person name="Libault M."/>
            <person name="Sethuraman A."/>
            <person name="Zhang X.-C."/>
            <person name="Shinozaki K."/>
            <person name="Nguyen H.T."/>
            <person name="Wing R.A."/>
            <person name="Cregan P."/>
            <person name="Specht J."/>
            <person name="Grimwood J."/>
            <person name="Rokhsar D."/>
            <person name="Stacey G."/>
            <person name="Shoemaker R.C."/>
            <person name="Jackson S.A."/>
        </authorList>
    </citation>
    <scope>NUCLEOTIDE SEQUENCE [LARGE SCALE GENOMIC DNA]</scope>
    <source>
        <strain evidence="5">cv. Williams 82</strain>
        <tissue evidence="4">Callus</tissue>
    </source>
</reference>